<proteinExistence type="predicted"/>
<dbReference type="SUPFAM" id="SSF55729">
    <property type="entry name" value="Acyl-CoA N-acyltransferases (Nat)"/>
    <property type="match status" value="1"/>
</dbReference>
<keyword evidence="3" id="KW-1185">Reference proteome</keyword>
<accession>A0A2G1QPP3</accession>
<evidence type="ECO:0000259" key="1">
    <source>
        <dbReference type="Pfam" id="PF13480"/>
    </source>
</evidence>
<sequence>MLSTLAHGSPAPAIRAGRLEIAIAPATDVAGAGYADVFGESRATAFQHPLWLSHFYGTLAPAREATPVLVAGMLDGRPSFYLPMIRRRMWGTTLLEAADLGVCDYCAPVIRESDRGTLGETGDLAARVAQASGHHDILRIRNIREDHCPDWRLFFSAPARRLDFSSHETGLGSDHEIWSGRAYTESFAKYLKRRKNRFFRQPGARLVTIGNAAEACEAIGRLAELRQGRFEGDMIAIPAVRRFYAEIAEAGVENGFASVYRLEVGSETIGLVFGVNHGGRFLYLLIGCDYEKHGRHSPGLLIYDGIIEQQGRSGGHVFDFTIGDEPFKADFGTRAIPIHAMEAARTVQGRLALLLQPLHQQARRRLAAAMQGGHA</sequence>
<protein>
    <recommendedName>
        <fullName evidence="1">BioF2-like acetyltransferase domain-containing protein</fullName>
    </recommendedName>
</protein>
<dbReference type="Proteomes" id="UP000221168">
    <property type="component" value="Unassembled WGS sequence"/>
</dbReference>
<dbReference type="AlphaFoldDB" id="A0A2G1QPP3"/>
<feature type="domain" description="BioF2-like acetyltransferase" evidence="1">
    <location>
        <begin position="186"/>
        <end position="328"/>
    </location>
</feature>
<dbReference type="InterPro" id="IPR038740">
    <property type="entry name" value="BioF2-like_GNAT_dom"/>
</dbReference>
<dbReference type="Gene3D" id="3.40.630.30">
    <property type="match status" value="1"/>
</dbReference>
<dbReference type="OrthoDB" id="8193702at2"/>
<reference evidence="2 3" key="1">
    <citation type="submission" date="2017-10" db="EMBL/GenBank/DDBJ databases">
        <title>Sedimentibacterium mangrovi gen. nov., sp. nov., a novel member of family Phyllobacteriacea isolated from mangrove sediment.</title>
        <authorList>
            <person name="Liao H."/>
            <person name="Tian Y."/>
        </authorList>
    </citation>
    <scope>NUCLEOTIDE SEQUENCE [LARGE SCALE GENOMIC DNA]</scope>
    <source>
        <strain evidence="2 3">X9-2-2</strain>
    </source>
</reference>
<comment type="caution">
    <text evidence="2">The sequence shown here is derived from an EMBL/GenBank/DDBJ whole genome shotgun (WGS) entry which is preliminary data.</text>
</comment>
<dbReference type="RefSeq" id="WP_099305472.1">
    <property type="nucleotide sequence ID" value="NZ_PDVP01000003.1"/>
</dbReference>
<dbReference type="InterPro" id="IPR016181">
    <property type="entry name" value="Acyl_CoA_acyltransferase"/>
</dbReference>
<name>A0A2G1QPP3_9HYPH</name>
<dbReference type="EMBL" id="PDVP01000003">
    <property type="protein sequence ID" value="PHP67517.1"/>
    <property type="molecule type" value="Genomic_DNA"/>
</dbReference>
<gene>
    <name evidence="2" type="ORF">CSC94_07365</name>
</gene>
<organism evidence="2 3">
    <name type="scientific">Zhengella mangrovi</name>
    <dbReference type="NCBI Taxonomy" id="1982044"/>
    <lineage>
        <taxon>Bacteria</taxon>
        <taxon>Pseudomonadati</taxon>
        <taxon>Pseudomonadota</taxon>
        <taxon>Alphaproteobacteria</taxon>
        <taxon>Hyphomicrobiales</taxon>
        <taxon>Notoacmeibacteraceae</taxon>
        <taxon>Zhengella</taxon>
    </lineage>
</organism>
<evidence type="ECO:0000313" key="2">
    <source>
        <dbReference type="EMBL" id="PHP67517.1"/>
    </source>
</evidence>
<evidence type="ECO:0000313" key="3">
    <source>
        <dbReference type="Proteomes" id="UP000221168"/>
    </source>
</evidence>
<dbReference type="Pfam" id="PF13480">
    <property type="entry name" value="Acetyltransf_6"/>
    <property type="match status" value="1"/>
</dbReference>